<dbReference type="InterPro" id="IPR032710">
    <property type="entry name" value="NTF2-like_dom_sf"/>
</dbReference>
<proteinExistence type="predicted"/>
<dbReference type="OrthoDB" id="7585039at2"/>
<evidence type="ECO:0000259" key="1">
    <source>
        <dbReference type="Pfam" id="PF13577"/>
    </source>
</evidence>
<dbReference type="SUPFAM" id="SSF54427">
    <property type="entry name" value="NTF2-like"/>
    <property type="match status" value="1"/>
</dbReference>
<reference evidence="2 3" key="1">
    <citation type="submission" date="2018-12" db="EMBL/GenBank/DDBJ databases">
        <title>Croceicoccus ponticola sp. nov., a lipolytic bacterium isolated from seawater.</title>
        <authorList>
            <person name="Yoon J.-H."/>
        </authorList>
    </citation>
    <scope>NUCLEOTIDE SEQUENCE [LARGE SCALE GENOMIC DNA]</scope>
    <source>
        <strain evidence="2 3">GM-16</strain>
    </source>
</reference>
<evidence type="ECO:0000313" key="2">
    <source>
        <dbReference type="EMBL" id="RVQ64737.1"/>
    </source>
</evidence>
<comment type="caution">
    <text evidence="2">The sequence shown here is derived from an EMBL/GenBank/DDBJ whole genome shotgun (WGS) entry which is preliminary data.</text>
</comment>
<dbReference type="Pfam" id="PF13577">
    <property type="entry name" value="SnoaL_4"/>
    <property type="match status" value="1"/>
</dbReference>
<name>A0A437GU24_9SPHN</name>
<dbReference type="RefSeq" id="WP_127613745.1">
    <property type="nucleotide sequence ID" value="NZ_RXOL01000012.1"/>
</dbReference>
<keyword evidence="3" id="KW-1185">Reference proteome</keyword>
<dbReference type="Proteomes" id="UP000283003">
    <property type="component" value="Unassembled WGS sequence"/>
</dbReference>
<gene>
    <name evidence="2" type="ORF">EKN06_15130</name>
</gene>
<dbReference type="Gene3D" id="3.10.450.50">
    <property type="match status" value="1"/>
</dbReference>
<dbReference type="AlphaFoldDB" id="A0A437GU24"/>
<sequence>MVTTTHAAPNPTVVSDAEIEDLIARRDIYAVLTRYSRALDRADVDLMKSVYWPDGSDSHGVFDGNAVEFSEFIVREIQEWFEVTMHGLMNVHMEIDGDRAATETYLFAYHKVREEKAEEIFGSRYMQQFGGAGLDPGHHHFFFGGRYLDQFERRNGEWRIFRRQVVMDWNENRPSNEILDQGMFATLRPLGERGPGDPVWSNKP</sequence>
<evidence type="ECO:0000313" key="3">
    <source>
        <dbReference type="Proteomes" id="UP000283003"/>
    </source>
</evidence>
<protein>
    <submittedName>
        <fullName evidence="2">Nuclear transport factor 2 family protein</fullName>
    </submittedName>
</protein>
<feature type="domain" description="SnoaL-like" evidence="1">
    <location>
        <begin position="21"/>
        <end position="163"/>
    </location>
</feature>
<dbReference type="EMBL" id="RXOL01000012">
    <property type="protein sequence ID" value="RVQ64737.1"/>
    <property type="molecule type" value="Genomic_DNA"/>
</dbReference>
<organism evidence="2 3">
    <name type="scientific">Croceicoccus ponticola</name>
    <dbReference type="NCBI Taxonomy" id="2217664"/>
    <lineage>
        <taxon>Bacteria</taxon>
        <taxon>Pseudomonadati</taxon>
        <taxon>Pseudomonadota</taxon>
        <taxon>Alphaproteobacteria</taxon>
        <taxon>Sphingomonadales</taxon>
        <taxon>Erythrobacteraceae</taxon>
        <taxon>Croceicoccus</taxon>
    </lineage>
</organism>
<dbReference type="InterPro" id="IPR037401">
    <property type="entry name" value="SnoaL-like"/>
</dbReference>
<accession>A0A437GU24</accession>